<evidence type="ECO:0000313" key="5">
    <source>
        <dbReference type="Proteomes" id="UP001210231"/>
    </source>
</evidence>
<feature type="modified residue" description="4-aspartylphosphate" evidence="1">
    <location>
        <position position="57"/>
    </location>
</feature>
<dbReference type="GO" id="GO:0003677">
    <property type="term" value="F:DNA binding"/>
    <property type="evidence" value="ECO:0007669"/>
    <property type="project" value="UniProtKB-KW"/>
</dbReference>
<evidence type="ECO:0000259" key="2">
    <source>
        <dbReference type="PROSITE" id="PS50110"/>
    </source>
</evidence>
<dbReference type="Pfam" id="PF04397">
    <property type="entry name" value="LytTR"/>
    <property type="match status" value="1"/>
</dbReference>
<dbReference type="Pfam" id="PF00072">
    <property type="entry name" value="Response_reg"/>
    <property type="match status" value="1"/>
</dbReference>
<dbReference type="PROSITE" id="PS50110">
    <property type="entry name" value="RESPONSE_REGULATORY"/>
    <property type="match status" value="1"/>
</dbReference>
<evidence type="ECO:0000256" key="1">
    <source>
        <dbReference type="PROSITE-ProRule" id="PRU00169"/>
    </source>
</evidence>
<dbReference type="InterPro" id="IPR046947">
    <property type="entry name" value="LytR-like"/>
</dbReference>
<dbReference type="PROSITE" id="PS50930">
    <property type="entry name" value="HTH_LYTTR"/>
    <property type="match status" value="1"/>
</dbReference>
<keyword evidence="5" id="KW-1185">Reference proteome</keyword>
<protein>
    <submittedName>
        <fullName evidence="4">LytTR family DNA-binding domain-containing protein</fullName>
    </submittedName>
</protein>
<evidence type="ECO:0000313" key="4">
    <source>
        <dbReference type="EMBL" id="MDA3615912.1"/>
    </source>
</evidence>
<sequence>MKKKINCIILDDEPFAVKLIADYASKIPQLKVLYAGSDVFKSIEVLNTETVDLVFIDIQMPQLTGIELMDMFNQKHHFIITSAYSEYALDVFRFQVIDYLLKPITFNRFYQGVEKFIRWQDAFQSRETDNFLFVKADRKHYKIAIDDILYIESLKDYICIHTPSEKIMVLENMKDILDKLPQNSFIRIHRSYIIPKSKIKIIEGNMIRMLNGETLPIGETYRKLVSEWLG</sequence>
<dbReference type="SMART" id="SM00448">
    <property type="entry name" value="REC"/>
    <property type="match status" value="1"/>
</dbReference>
<comment type="caution">
    <text evidence="4">The sequence shown here is derived from an EMBL/GenBank/DDBJ whole genome shotgun (WGS) entry which is preliminary data.</text>
</comment>
<name>A0ABT4UNH9_9BACT</name>
<gene>
    <name evidence="4" type="ORF">O3P16_13950</name>
</gene>
<dbReference type="SUPFAM" id="SSF52172">
    <property type="entry name" value="CheY-like"/>
    <property type="match status" value="1"/>
</dbReference>
<dbReference type="SMART" id="SM00850">
    <property type="entry name" value="LytTR"/>
    <property type="match status" value="1"/>
</dbReference>
<dbReference type="Proteomes" id="UP001210231">
    <property type="component" value="Unassembled WGS sequence"/>
</dbReference>
<evidence type="ECO:0000259" key="3">
    <source>
        <dbReference type="PROSITE" id="PS50930"/>
    </source>
</evidence>
<dbReference type="EMBL" id="JAQGEF010000019">
    <property type="protein sequence ID" value="MDA3615912.1"/>
    <property type="molecule type" value="Genomic_DNA"/>
</dbReference>
<feature type="domain" description="Response regulatory" evidence="2">
    <location>
        <begin position="6"/>
        <end position="117"/>
    </location>
</feature>
<accession>A0ABT4UNH9</accession>
<keyword evidence="1" id="KW-0597">Phosphoprotein</keyword>
<keyword evidence="4" id="KW-0238">DNA-binding</keyword>
<dbReference type="PANTHER" id="PTHR37299:SF1">
    <property type="entry name" value="STAGE 0 SPORULATION PROTEIN A HOMOLOG"/>
    <property type="match status" value="1"/>
</dbReference>
<dbReference type="InterPro" id="IPR007492">
    <property type="entry name" value="LytTR_DNA-bd_dom"/>
</dbReference>
<organism evidence="4 5">
    <name type="scientific">Polluticaenibacter yanchengensis</name>
    <dbReference type="NCBI Taxonomy" id="3014562"/>
    <lineage>
        <taxon>Bacteria</taxon>
        <taxon>Pseudomonadati</taxon>
        <taxon>Bacteroidota</taxon>
        <taxon>Chitinophagia</taxon>
        <taxon>Chitinophagales</taxon>
        <taxon>Chitinophagaceae</taxon>
        <taxon>Polluticaenibacter</taxon>
    </lineage>
</organism>
<reference evidence="4 5" key="1">
    <citation type="submission" date="2022-12" db="EMBL/GenBank/DDBJ databases">
        <title>Chitinophagaceae gen. sp. nov., a new member of the family Chitinophagaceae, isolated from soil in a chemical factory.</title>
        <authorList>
            <person name="Ke Z."/>
        </authorList>
    </citation>
    <scope>NUCLEOTIDE SEQUENCE [LARGE SCALE GENOMIC DNA]</scope>
    <source>
        <strain evidence="4 5">LY-5</strain>
    </source>
</reference>
<dbReference type="Gene3D" id="3.40.50.2300">
    <property type="match status" value="1"/>
</dbReference>
<dbReference type="RefSeq" id="WP_407032240.1">
    <property type="nucleotide sequence ID" value="NZ_JAQGEF010000019.1"/>
</dbReference>
<proteinExistence type="predicted"/>
<dbReference type="PANTHER" id="PTHR37299">
    <property type="entry name" value="TRANSCRIPTIONAL REGULATOR-RELATED"/>
    <property type="match status" value="1"/>
</dbReference>
<dbReference type="Gene3D" id="2.40.50.1020">
    <property type="entry name" value="LytTr DNA-binding domain"/>
    <property type="match status" value="1"/>
</dbReference>
<dbReference type="InterPro" id="IPR011006">
    <property type="entry name" value="CheY-like_superfamily"/>
</dbReference>
<dbReference type="InterPro" id="IPR001789">
    <property type="entry name" value="Sig_transdc_resp-reg_receiver"/>
</dbReference>
<feature type="domain" description="HTH LytTR-type" evidence="3">
    <location>
        <begin position="132"/>
        <end position="230"/>
    </location>
</feature>